<sequence length="101" mass="11925">MTIKYDWNNLGGLKSFVKVDSLMEIVVWLEQKIKDNWYYNENRDYTSRITQVHIILEPLSDLWIILHPTIDAYYLMAADSRIAIFMDKGSVLAYLRFFKGG</sequence>
<dbReference type="EMBL" id="LAZR01015133">
    <property type="protein sequence ID" value="KKM14493.1"/>
    <property type="molecule type" value="Genomic_DNA"/>
</dbReference>
<comment type="caution">
    <text evidence="1">The sequence shown here is derived from an EMBL/GenBank/DDBJ whole genome shotgun (WGS) entry which is preliminary data.</text>
</comment>
<accession>A0A0F9JX45</accession>
<name>A0A0F9JX45_9ZZZZ</name>
<protein>
    <submittedName>
        <fullName evidence="1">Uncharacterized protein</fullName>
    </submittedName>
</protein>
<evidence type="ECO:0000313" key="1">
    <source>
        <dbReference type="EMBL" id="KKM14493.1"/>
    </source>
</evidence>
<reference evidence="1" key="1">
    <citation type="journal article" date="2015" name="Nature">
        <title>Complex archaea that bridge the gap between prokaryotes and eukaryotes.</title>
        <authorList>
            <person name="Spang A."/>
            <person name="Saw J.H."/>
            <person name="Jorgensen S.L."/>
            <person name="Zaremba-Niedzwiedzka K."/>
            <person name="Martijn J."/>
            <person name="Lind A.E."/>
            <person name="van Eijk R."/>
            <person name="Schleper C."/>
            <person name="Guy L."/>
            <person name="Ettema T.J."/>
        </authorList>
    </citation>
    <scope>NUCLEOTIDE SEQUENCE</scope>
</reference>
<organism evidence="1">
    <name type="scientific">marine sediment metagenome</name>
    <dbReference type="NCBI Taxonomy" id="412755"/>
    <lineage>
        <taxon>unclassified sequences</taxon>
        <taxon>metagenomes</taxon>
        <taxon>ecological metagenomes</taxon>
    </lineage>
</organism>
<gene>
    <name evidence="1" type="ORF">LCGC14_1705590</name>
</gene>
<proteinExistence type="predicted"/>
<dbReference type="AlphaFoldDB" id="A0A0F9JX45"/>